<dbReference type="GO" id="GO:0004177">
    <property type="term" value="F:aminopeptidase activity"/>
    <property type="evidence" value="ECO:0007669"/>
    <property type="project" value="UniProtKB-ARBA"/>
</dbReference>
<dbReference type="Pfam" id="PF00557">
    <property type="entry name" value="Peptidase_M24"/>
    <property type="match status" value="1"/>
</dbReference>
<keyword evidence="4" id="KW-0378">Hydrolase</keyword>
<protein>
    <recommendedName>
        <fullName evidence="9">Xaa-Pro dipeptidase</fullName>
    </recommendedName>
</protein>
<dbReference type="InterPro" id="IPR001714">
    <property type="entry name" value="Pept_M24_MAP"/>
</dbReference>
<dbReference type="KEGG" id="surl:BI350_14235"/>
<dbReference type="InterPro" id="IPR036005">
    <property type="entry name" value="Creatinase/aminopeptidase-like"/>
</dbReference>
<organism evidence="7 8">
    <name type="scientific">Sporosarcina ureilytica</name>
    <dbReference type="NCBI Taxonomy" id="298596"/>
    <lineage>
        <taxon>Bacteria</taxon>
        <taxon>Bacillati</taxon>
        <taxon>Bacillota</taxon>
        <taxon>Bacilli</taxon>
        <taxon>Bacillales</taxon>
        <taxon>Caryophanaceae</taxon>
        <taxon>Sporosarcina</taxon>
    </lineage>
</organism>
<dbReference type="PROSITE" id="PS00491">
    <property type="entry name" value="PROLINE_PEPTIDASE"/>
    <property type="match status" value="1"/>
</dbReference>
<proteinExistence type="inferred from homology"/>
<dbReference type="AlphaFoldDB" id="A0A1D8JIP9"/>
<dbReference type="PRINTS" id="PR00599">
    <property type="entry name" value="MAPEPTIDASE"/>
</dbReference>
<dbReference type="InterPro" id="IPR000994">
    <property type="entry name" value="Pept_M24"/>
</dbReference>
<evidence type="ECO:0000259" key="5">
    <source>
        <dbReference type="Pfam" id="PF00557"/>
    </source>
</evidence>
<dbReference type="InterPro" id="IPR029149">
    <property type="entry name" value="Creatin/AminoP/Spt16_N"/>
</dbReference>
<feature type="domain" description="Creatinase N-terminal" evidence="6">
    <location>
        <begin position="6"/>
        <end position="129"/>
    </location>
</feature>
<evidence type="ECO:0000256" key="1">
    <source>
        <dbReference type="ARBA" id="ARBA00001936"/>
    </source>
</evidence>
<dbReference type="Proteomes" id="UP000185746">
    <property type="component" value="Chromosome"/>
</dbReference>
<evidence type="ECO:0008006" key="9">
    <source>
        <dbReference type="Google" id="ProtNLM"/>
    </source>
</evidence>
<sequence length="355" mass="39465">MQKIVELRQAIKELEVDGILITNPLNRRYLTNFTGSAGVALITKDRAYFLTDFRYAKQAEEQIDHYEIVIYQSSRDMMQNVLGQIRDLGIQKLGFESEDVSFNFYTQLKKLDSIELVPTIKVVEKLRLIKTDEEVAKIRKAAVISDQAFGFIQQVIRPGVTEKKVANELEHFMKEQGAGGESFAIIVASGVRGALPHGVASEKVIEQGDMVTLDFGALYDGYCSDITRTLAVGEPDSKLLDIYQIVHQALELTLENIQVGMTGKEVDSIARDYIAGQGYGDYFGHGLGHGIGLNIHEDPFFSQSGEDILQAGMVITIEPGIYIPELGGVRIEDDVLIKEDGIEILTHSPKELIRL</sequence>
<dbReference type="InterPro" id="IPR001131">
    <property type="entry name" value="Peptidase_M24B_aminopep-P_CS"/>
</dbReference>
<evidence type="ECO:0000313" key="7">
    <source>
        <dbReference type="EMBL" id="AOV08576.1"/>
    </source>
</evidence>
<comment type="cofactor">
    <cofactor evidence="1">
        <name>Mn(2+)</name>
        <dbReference type="ChEBI" id="CHEBI:29035"/>
    </cofactor>
</comment>
<evidence type="ECO:0000256" key="4">
    <source>
        <dbReference type="ARBA" id="ARBA00022801"/>
    </source>
</evidence>
<dbReference type="RefSeq" id="WP_075528744.1">
    <property type="nucleotide sequence ID" value="NZ_CP017560.1"/>
</dbReference>
<evidence type="ECO:0000259" key="6">
    <source>
        <dbReference type="Pfam" id="PF01321"/>
    </source>
</evidence>
<dbReference type="GO" id="GO:0008235">
    <property type="term" value="F:metalloexopeptidase activity"/>
    <property type="evidence" value="ECO:0007669"/>
    <property type="project" value="UniProtKB-ARBA"/>
</dbReference>
<keyword evidence="8" id="KW-1185">Reference proteome</keyword>
<gene>
    <name evidence="7" type="ORF">BI350_14235</name>
</gene>
<accession>A0A1D8JIP9</accession>
<comment type="similarity">
    <text evidence="2">Belongs to the peptidase M24B family.</text>
</comment>
<keyword evidence="3" id="KW-0479">Metal-binding</keyword>
<dbReference type="SUPFAM" id="SSF55920">
    <property type="entry name" value="Creatinase/aminopeptidase"/>
    <property type="match status" value="1"/>
</dbReference>
<dbReference type="Gene3D" id="3.90.230.10">
    <property type="entry name" value="Creatinase/methionine aminopeptidase superfamily"/>
    <property type="match status" value="1"/>
</dbReference>
<evidence type="ECO:0000313" key="8">
    <source>
        <dbReference type="Proteomes" id="UP000185746"/>
    </source>
</evidence>
<dbReference type="EMBL" id="CP017560">
    <property type="protein sequence ID" value="AOV08576.1"/>
    <property type="molecule type" value="Genomic_DNA"/>
</dbReference>
<feature type="domain" description="Peptidase M24" evidence="5">
    <location>
        <begin position="137"/>
        <end position="339"/>
    </location>
</feature>
<dbReference type="GO" id="GO:0046872">
    <property type="term" value="F:metal ion binding"/>
    <property type="evidence" value="ECO:0007669"/>
    <property type="project" value="UniProtKB-KW"/>
</dbReference>
<dbReference type="InterPro" id="IPR000587">
    <property type="entry name" value="Creatinase_N"/>
</dbReference>
<dbReference type="Pfam" id="PF01321">
    <property type="entry name" value="Creatinase_N"/>
    <property type="match status" value="1"/>
</dbReference>
<name>A0A1D8JIP9_9BACL</name>
<dbReference type="InterPro" id="IPR050659">
    <property type="entry name" value="Peptidase_M24B"/>
</dbReference>
<dbReference type="SUPFAM" id="SSF53092">
    <property type="entry name" value="Creatinase/prolidase N-terminal domain"/>
    <property type="match status" value="1"/>
</dbReference>
<dbReference type="PANTHER" id="PTHR46112">
    <property type="entry name" value="AMINOPEPTIDASE"/>
    <property type="match status" value="1"/>
</dbReference>
<dbReference type="FunFam" id="3.90.230.10:FF:000014">
    <property type="entry name" value="Aminopeptidase P family protein"/>
    <property type="match status" value="1"/>
</dbReference>
<dbReference type="Gene3D" id="3.40.350.10">
    <property type="entry name" value="Creatinase/prolidase N-terminal domain"/>
    <property type="match status" value="1"/>
</dbReference>
<evidence type="ECO:0000256" key="3">
    <source>
        <dbReference type="ARBA" id="ARBA00022723"/>
    </source>
</evidence>
<dbReference type="CDD" id="cd01092">
    <property type="entry name" value="APP-like"/>
    <property type="match status" value="1"/>
</dbReference>
<evidence type="ECO:0000256" key="2">
    <source>
        <dbReference type="ARBA" id="ARBA00008766"/>
    </source>
</evidence>
<reference evidence="7 8" key="1">
    <citation type="submission" date="2016-09" db="EMBL/GenBank/DDBJ databases">
        <title>Complete genome sequence of the Lysinibacillus sphaericus LMG 22257, a specie of Bacillus with ureolytic activity that can effectively biodeposit calcium carbonate.</title>
        <authorList>
            <person name="Yan W."/>
        </authorList>
    </citation>
    <scope>NUCLEOTIDE SEQUENCE [LARGE SCALE GENOMIC DNA]</scope>
    <source>
        <strain evidence="7 8">LMG 22257</strain>
    </source>
</reference>
<dbReference type="PANTHER" id="PTHR46112:SF3">
    <property type="entry name" value="AMINOPEPTIDASE YPDF"/>
    <property type="match status" value="1"/>
</dbReference>